<name>A0A1I7T1U7_9PELO</name>
<accession>A0A1I7T1U7</accession>
<dbReference type="WBParaSite" id="Csp11.Scaffold466.g1609.t1">
    <property type="protein sequence ID" value="Csp11.Scaffold466.g1609.t1"/>
    <property type="gene ID" value="Csp11.Scaffold466.g1609"/>
</dbReference>
<reference evidence="2" key="1">
    <citation type="submission" date="2016-11" db="UniProtKB">
        <authorList>
            <consortium name="WormBaseParasite"/>
        </authorList>
    </citation>
    <scope>IDENTIFICATION</scope>
</reference>
<dbReference type="AlphaFoldDB" id="A0A1I7T1U7"/>
<protein>
    <submittedName>
        <fullName evidence="2">FTH domain-containing protein</fullName>
    </submittedName>
</protein>
<evidence type="ECO:0000313" key="1">
    <source>
        <dbReference type="Proteomes" id="UP000095282"/>
    </source>
</evidence>
<organism evidence="1 2">
    <name type="scientific">Caenorhabditis tropicalis</name>
    <dbReference type="NCBI Taxonomy" id="1561998"/>
    <lineage>
        <taxon>Eukaryota</taxon>
        <taxon>Metazoa</taxon>
        <taxon>Ecdysozoa</taxon>
        <taxon>Nematoda</taxon>
        <taxon>Chromadorea</taxon>
        <taxon>Rhabditida</taxon>
        <taxon>Rhabditina</taxon>
        <taxon>Rhabditomorpha</taxon>
        <taxon>Rhabditoidea</taxon>
        <taxon>Rhabditidae</taxon>
        <taxon>Peloderinae</taxon>
        <taxon>Caenorhabditis</taxon>
    </lineage>
</organism>
<proteinExistence type="predicted"/>
<sequence length="325" mass="38543">MNAFYTGYGKRVGLSKDDLLERYREIRENRRGTFKLPRLPEAYVLTYGKNFSKIEMIKKPPKYEYKWRGRRYTKAKQLKFMKEACDFFQTILPRRVIQHITIHPSWVKLFGEFSASCNVLTMGVGADWLTTRDIERIPDISTEDLNKLLNNVTIHKGLALLGPKQIPSDHETVRTIDWLKVNQCQWMTLDQLKALRNQVIMLSDVTISDSDVREFLNQFKKFTGNNKLRVMRLEKYLGENWQIDEVLKGLKARRVKPLQYKVRDVFPWGEDIYLAEFLPPSTTTVIQIREAYAFKRNNRQRVIVEFRGSALNVFVLERPRRRRWC</sequence>
<dbReference type="Proteomes" id="UP000095282">
    <property type="component" value="Unplaced"/>
</dbReference>
<keyword evidence="1" id="KW-1185">Reference proteome</keyword>
<dbReference type="PANTHER" id="PTHR21503:SF54">
    <property type="entry name" value="F-BOX DOMAIN-CONTAINING PROTEIN"/>
    <property type="match status" value="1"/>
</dbReference>
<evidence type="ECO:0000313" key="2">
    <source>
        <dbReference type="WBParaSite" id="Csp11.Scaffold466.g1609.t1"/>
    </source>
</evidence>
<dbReference type="PANTHER" id="PTHR21503">
    <property type="entry name" value="F-BOX-CONTAINING HYPOTHETICAL PROTEIN C.ELEGANS"/>
    <property type="match status" value="1"/>
</dbReference>